<protein>
    <submittedName>
        <fullName evidence="1">Putative polyprotein</fullName>
    </submittedName>
</protein>
<dbReference type="SUPFAM" id="SSF56672">
    <property type="entry name" value="DNA/RNA polymerases"/>
    <property type="match status" value="1"/>
</dbReference>
<dbReference type="Gene3D" id="3.10.10.10">
    <property type="entry name" value="HIV Type 1 Reverse Transcriptase, subunit A, domain 1"/>
    <property type="match status" value="1"/>
</dbReference>
<organism evidence="1">
    <name type="scientific">Albugo laibachii Nc14</name>
    <dbReference type="NCBI Taxonomy" id="890382"/>
    <lineage>
        <taxon>Eukaryota</taxon>
        <taxon>Sar</taxon>
        <taxon>Stramenopiles</taxon>
        <taxon>Oomycota</taxon>
        <taxon>Peronosporomycetes</taxon>
        <taxon>Albuginales</taxon>
        <taxon>Albuginaceae</taxon>
        <taxon>Albugo</taxon>
    </lineage>
</organism>
<dbReference type="InterPro" id="IPR043502">
    <property type="entry name" value="DNA/RNA_pol_sf"/>
</dbReference>
<accession>F0WCE3</accession>
<reference evidence="1" key="1">
    <citation type="journal article" date="2011" name="PLoS Biol.">
        <title>Gene gain and loss during evolution of obligate parasitism in the white rust pathogen of Arabidopsis thaliana.</title>
        <authorList>
            <person name="Kemen E."/>
            <person name="Gardiner A."/>
            <person name="Schultz-Larsen T."/>
            <person name="Kemen A.C."/>
            <person name="Balmuth A.L."/>
            <person name="Robert-Seilaniantz A."/>
            <person name="Bailey K."/>
            <person name="Holub E."/>
            <person name="Studholme D.J."/>
            <person name="Maclean D."/>
            <person name="Jones J.D."/>
        </authorList>
    </citation>
    <scope>NUCLEOTIDE SEQUENCE</scope>
</reference>
<evidence type="ECO:0000313" key="1">
    <source>
        <dbReference type="EMBL" id="CCA18858.1"/>
    </source>
</evidence>
<sequence>MDNNPVYYLLFEFADIFPDAIPEILPKDRGIRHEIEFMPGTKYCVTRQRPIPRDQVEEIDSFFANRQKAIHVRESISPHSSPTFCVKKATGGGRIVHAFKKSTMRPSQLKHQYQGKIWYWTQCPVVPFSAPSI</sequence>
<gene>
    <name evidence="1" type="primary">AlNc14C58G4323</name>
    <name evidence="1" type="ORF">ALNC14_050010</name>
</gene>
<dbReference type="HOGENOM" id="CLU_1910523_0_0_1"/>
<name>F0WCE3_9STRA</name>
<reference evidence="1" key="2">
    <citation type="submission" date="2011-02" db="EMBL/GenBank/DDBJ databases">
        <authorList>
            <person name="MacLean D."/>
        </authorList>
    </citation>
    <scope>NUCLEOTIDE SEQUENCE</scope>
</reference>
<dbReference type="EMBL" id="FR824103">
    <property type="protein sequence ID" value="CCA18858.1"/>
    <property type="molecule type" value="Genomic_DNA"/>
</dbReference>
<dbReference type="AlphaFoldDB" id="F0WCE3"/>
<proteinExistence type="predicted"/>